<dbReference type="SUPFAM" id="SSF81383">
    <property type="entry name" value="F-box domain"/>
    <property type="match status" value="1"/>
</dbReference>
<evidence type="ECO:0000313" key="3">
    <source>
        <dbReference type="EnsemblPlants" id="AUR62044103-RA:cds"/>
    </source>
</evidence>
<feature type="region of interest" description="Disordered" evidence="1">
    <location>
        <begin position="76"/>
        <end position="117"/>
    </location>
</feature>
<dbReference type="EnsemblPlants" id="AUR62044103-RA">
    <property type="protein sequence ID" value="AUR62044103-RA:cds"/>
    <property type="gene ID" value="AUR62044103"/>
</dbReference>
<accession>A0A803NDB2</accession>
<keyword evidence="2" id="KW-0472">Membrane</keyword>
<protein>
    <submittedName>
        <fullName evidence="3">Uncharacterized protein</fullName>
    </submittedName>
</protein>
<sequence length="713" mass="79688">MPELQRGNSVKTTTNKKQKNIVDNNQKKSTHLVGNYIRTRAAVAREAEAVAVVGVVEEEREKVVKDPRELVVVISEKESESNERESEVREEMLGDDSGGLSANKGTGHDDDGNKSPFPERVQVGAFPIYKVERKKGGFGQVFVGRLVNGGNERATGSGALEEIVRFVCKEWNAIISDPHFIRAHLLQSMSSPATTGFLIQDNDLDDAKLKQAYYVHPYDRVVSILKLPFEAFILASCNGLLLLQNAFIPKELSVVNLVTKANISLPPLSLTLPKVCIYRKPSAVLAFAPSSGRYKVFCPCFVPKYPRSPYRQREKNDDHLARFEVKVMVWTVAVDETWRAIDIDCQGITMSNKAKQTLLSHPFSIAAGYVYWFDICHSLGFALDIDAETMYQFEAPEDSVINSKVKTYCIPMDTGGAGIIYWQNPSKFWKVWEMIGPKTGPWGRCMNFDAAGMYLALQRHFNPSKFGVAIPLYMSLKTGEFWFFGFVETKHSMSFALIKRCAEMALRLRYFKKQVLTPPSLSLGILKSKWIIWRKKVKGKKKNADEVVEGAVGSLCLSSDVPSLLFSVKKVMEPPTIASSVVRALPAANVLRRVVHEWTYGAGFIEQFPTKDPRASTVGFRLISVLVHLVGLVFMVVVLGKMSLTQEDLICSAVAYSIISTAPLVKELLKDAMTSKNSHGFKIGTTLMEMSVNRNKFRCCGCSFCFSYVQMMM</sequence>
<feature type="compositionally biased region" description="Polar residues" evidence="1">
    <location>
        <begin position="1"/>
        <end position="13"/>
    </location>
</feature>
<evidence type="ECO:0000256" key="2">
    <source>
        <dbReference type="SAM" id="Phobius"/>
    </source>
</evidence>
<dbReference type="InterPro" id="IPR036047">
    <property type="entry name" value="F-box-like_dom_sf"/>
</dbReference>
<feature type="compositionally biased region" description="Basic and acidic residues" evidence="1">
    <location>
        <begin position="76"/>
        <end position="92"/>
    </location>
</feature>
<keyword evidence="2" id="KW-0812">Transmembrane</keyword>
<evidence type="ECO:0000256" key="1">
    <source>
        <dbReference type="SAM" id="MobiDB-lite"/>
    </source>
</evidence>
<name>A0A803NDB2_CHEQI</name>
<dbReference type="PANTHER" id="PTHR31672">
    <property type="entry name" value="BNACNNG10540D PROTEIN"/>
    <property type="match status" value="1"/>
</dbReference>
<feature type="transmembrane region" description="Helical" evidence="2">
    <location>
        <begin position="618"/>
        <end position="639"/>
    </location>
</feature>
<dbReference type="InterPro" id="IPR050796">
    <property type="entry name" value="SCF_F-box_component"/>
</dbReference>
<dbReference type="Gramene" id="AUR62044103-RA">
    <property type="protein sequence ID" value="AUR62044103-RA:cds"/>
    <property type="gene ID" value="AUR62044103"/>
</dbReference>
<dbReference type="PANTHER" id="PTHR31672:SF13">
    <property type="entry name" value="F-BOX PROTEIN CPR30-LIKE"/>
    <property type="match status" value="1"/>
</dbReference>
<reference evidence="3" key="2">
    <citation type="submission" date="2021-03" db="UniProtKB">
        <authorList>
            <consortium name="EnsemblPlants"/>
        </authorList>
    </citation>
    <scope>IDENTIFICATION</scope>
</reference>
<keyword evidence="2" id="KW-1133">Transmembrane helix</keyword>
<proteinExistence type="predicted"/>
<dbReference type="AlphaFoldDB" id="A0A803NDB2"/>
<keyword evidence="4" id="KW-1185">Reference proteome</keyword>
<dbReference type="Proteomes" id="UP000596660">
    <property type="component" value="Unplaced"/>
</dbReference>
<evidence type="ECO:0000313" key="4">
    <source>
        <dbReference type="Proteomes" id="UP000596660"/>
    </source>
</evidence>
<organism evidence="3 4">
    <name type="scientific">Chenopodium quinoa</name>
    <name type="common">Quinoa</name>
    <dbReference type="NCBI Taxonomy" id="63459"/>
    <lineage>
        <taxon>Eukaryota</taxon>
        <taxon>Viridiplantae</taxon>
        <taxon>Streptophyta</taxon>
        <taxon>Embryophyta</taxon>
        <taxon>Tracheophyta</taxon>
        <taxon>Spermatophyta</taxon>
        <taxon>Magnoliopsida</taxon>
        <taxon>eudicotyledons</taxon>
        <taxon>Gunneridae</taxon>
        <taxon>Pentapetalae</taxon>
        <taxon>Caryophyllales</taxon>
        <taxon>Chenopodiaceae</taxon>
        <taxon>Chenopodioideae</taxon>
        <taxon>Atripliceae</taxon>
        <taxon>Chenopodium</taxon>
    </lineage>
</organism>
<reference evidence="3" key="1">
    <citation type="journal article" date="2017" name="Nature">
        <title>The genome of Chenopodium quinoa.</title>
        <authorList>
            <person name="Jarvis D.E."/>
            <person name="Ho Y.S."/>
            <person name="Lightfoot D.J."/>
            <person name="Schmoeckel S.M."/>
            <person name="Li B."/>
            <person name="Borm T.J.A."/>
            <person name="Ohyanagi H."/>
            <person name="Mineta K."/>
            <person name="Michell C.T."/>
            <person name="Saber N."/>
            <person name="Kharbatia N.M."/>
            <person name="Rupper R.R."/>
            <person name="Sharp A.R."/>
            <person name="Dally N."/>
            <person name="Boughton B.A."/>
            <person name="Woo Y.H."/>
            <person name="Gao G."/>
            <person name="Schijlen E.G.W.M."/>
            <person name="Guo X."/>
            <person name="Momin A.A."/>
            <person name="Negrao S."/>
            <person name="Al-Babili S."/>
            <person name="Gehring C."/>
            <person name="Roessner U."/>
            <person name="Jung C."/>
            <person name="Murphy K."/>
            <person name="Arold S.T."/>
            <person name="Gojobori T."/>
            <person name="van der Linden C.G."/>
            <person name="van Loo E.N."/>
            <person name="Jellen E.N."/>
            <person name="Maughan P.J."/>
            <person name="Tester M."/>
        </authorList>
    </citation>
    <scope>NUCLEOTIDE SEQUENCE [LARGE SCALE GENOMIC DNA]</scope>
    <source>
        <strain evidence="3">cv. PI 614886</strain>
    </source>
</reference>
<feature type="region of interest" description="Disordered" evidence="1">
    <location>
        <begin position="1"/>
        <end position="29"/>
    </location>
</feature>